<dbReference type="Gene3D" id="3.40.50.2020">
    <property type="match status" value="1"/>
</dbReference>
<dbReference type="InterPro" id="IPR000836">
    <property type="entry name" value="PRTase_dom"/>
</dbReference>
<dbReference type="Proteomes" id="UP000463138">
    <property type="component" value="Unassembled WGS sequence"/>
</dbReference>
<dbReference type="EMBL" id="QOVF01000006">
    <property type="protein sequence ID" value="KAA0692455.1"/>
    <property type="molecule type" value="Genomic_DNA"/>
</dbReference>
<dbReference type="CDD" id="cd06223">
    <property type="entry name" value="PRTases_typeI"/>
    <property type="match status" value="1"/>
</dbReference>
<comment type="similarity">
    <text evidence="1">Belongs to the ComF/GntX family.</text>
</comment>
<dbReference type="SUPFAM" id="SSF53271">
    <property type="entry name" value="PRTase-like"/>
    <property type="match status" value="1"/>
</dbReference>
<sequence length="244" mass="27048">MQIAKVYNWLNNDQSSHCLLCLSGNSTDHRASVQQGLCEPCRRDLPWLGTRCRQCALPLPFAGQLCGKCQQHPPAYSQVICPFLYRFPLDSLVPAFKYHNQLIYGRLLAHLLTDYVTYAYQEQQHALPDALIPMPLYRQRQAQRGFNQALELARPIARALACPLLSSALKRVQATHTQQGLTAQQRKHNLRGAFACSAPDKVAGLHLALIDDVLTTGATADEAAHTLLQAGAHSVSVWCVARTP</sequence>
<proteinExistence type="inferred from homology"/>
<reference evidence="3 4" key="1">
    <citation type="submission" date="2018-07" db="EMBL/GenBank/DDBJ databases">
        <title>Pseudomonas laoshanensis sp. nov., isolated from soil.</title>
        <authorList>
            <person name="Sun J."/>
            <person name="Yu L."/>
            <person name="Wang M."/>
            <person name="Zhang C."/>
        </authorList>
    </citation>
    <scope>NUCLEOTIDE SEQUENCE [LARGE SCALE GENOMIC DNA]</scope>
    <source>
        <strain evidence="3 4">Y22</strain>
    </source>
</reference>
<evidence type="ECO:0000259" key="2">
    <source>
        <dbReference type="Pfam" id="PF00156"/>
    </source>
</evidence>
<evidence type="ECO:0000313" key="4">
    <source>
        <dbReference type="Proteomes" id="UP000463138"/>
    </source>
</evidence>
<keyword evidence="4" id="KW-1185">Reference proteome</keyword>
<dbReference type="RefSeq" id="WP_149333762.1">
    <property type="nucleotide sequence ID" value="NZ_QOVF01000006.1"/>
</dbReference>
<dbReference type="OrthoDB" id="9793412at2"/>
<dbReference type="Pfam" id="PF00156">
    <property type="entry name" value="Pribosyltran"/>
    <property type="match status" value="1"/>
</dbReference>
<dbReference type="InterPro" id="IPR029057">
    <property type="entry name" value="PRTase-like"/>
</dbReference>
<evidence type="ECO:0000313" key="3">
    <source>
        <dbReference type="EMBL" id="KAA0692455.1"/>
    </source>
</evidence>
<dbReference type="InterPro" id="IPR051910">
    <property type="entry name" value="ComF/GntX_DNA_util-trans"/>
</dbReference>
<comment type="caution">
    <text evidence="3">The sequence shown here is derived from an EMBL/GenBank/DDBJ whole genome shotgun (WGS) entry which is preliminary data.</text>
</comment>
<dbReference type="PANTHER" id="PTHR47505:SF1">
    <property type="entry name" value="DNA UTILIZATION PROTEIN YHGH"/>
    <property type="match status" value="1"/>
</dbReference>
<feature type="domain" description="Phosphoribosyltransferase" evidence="2">
    <location>
        <begin position="149"/>
        <end position="242"/>
    </location>
</feature>
<name>A0A7V7KVZ4_9GAMM</name>
<dbReference type="PANTHER" id="PTHR47505">
    <property type="entry name" value="DNA UTILIZATION PROTEIN YHGH"/>
    <property type="match status" value="1"/>
</dbReference>
<organism evidence="3 4">
    <name type="scientific">Halopseudomonas laoshanensis</name>
    <dbReference type="NCBI Taxonomy" id="2268758"/>
    <lineage>
        <taxon>Bacteria</taxon>
        <taxon>Pseudomonadati</taxon>
        <taxon>Pseudomonadota</taxon>
        <taxon>Gammaproteobacteria</taxon>
        <taxon>Pseudomonadales</taxon>
        <taxon>Pseudomonadaceae</taxon>
        <taxon>Halopseudomonas</taxon>
    </lineage>
</organism>
<gene>
    <name evidence="3" type="ORF">DT594_15995</name>
</gene>
<dbReference type="AlphaFoldDB" id="A0A7V7KVZ4"/>
<accession>A0A7V7KVZ4</accession>
<evidence type="ECO:0000256" key="1">
    <source>
        <dbReference type="ARBA" id="ARBA00008007"/>
    </source>
</evidence>
<protein>
    <submittedName>
        <fullName evidence="3">ComF family protein</fullName>
    </submittedName>
</protein>